<dbReference type="EMBL" id="JANBPK010001563">
    <property type="protein sequence ID" value="KAJ2921679.1"/>
    <property type="molecule type" value="Genomic_DNA"/>
</dbReference>
<proteinExistence type="predicted"/>
<keyword evidence="1" id="KW-0175">Coiled coil</keyword>
<keyword evidence="3" id="KW-1185">Reference proteome</keyword>
<comment type="caution">
    <text evidence="2">The sequence shown here is derived from an EMBL/GenBank/DDBJ whole genome shotgun (WGS) entry which is preliminary data.</text>
</comment>
<gene>
    <name evidence="2" type="ORF">H1R20_g15420</name>
</gene>
<accession>A0A9W8ITS5</accession>
<dbReference type="Proteomes" id="UP001140091">
    <property type="component" value="Unassembled WGS sequence"/>
</dbReference>
<dbReference type="AlphaFoldDB" id="A0A9W8ITS5"/>
<sequence length="223" mass="25575">MSDTDDHISVDELVMGQDQDSAPPEAPTAKTLLCNRCQMMIFGQNDLAPTACCADLFCNHCWTAILRDDERCRQFGCQNQILKKARIYLAEDSDDLLSREQVIVRQLELESDLLHKRITEEIGRLQVRIERQKQQLEDHAKMNGVLDDQIRQGIDRLQTLRNETQQLKEMFEATEGRTSEIQKTNDELEGQIQVLKKQTQLLEKLATREDPQFRASEGGSSQA</sequence>
<reference evidence="2" key="1">
    <citation type="submission" date="2022-06" db="EMBL/GenBank/DDBJ databases">
        <title>Genome Sequence of Candolleomyces eurysporus.</title>
        <authorList>
            <person name="Buettner E."/>
        </authorList>
    </citation>
    <scope>NUCLEOTIDE SEQUENCE</scope>
    <source>
        <strain evidence="2">VTCC 930004</strain>
    </source>
</reference>
<evidence type="ECO:0000256" key="1">
    <source>
        <dbReference type="SAM" id="Coils"/>
    </source>
</evidence>
<feature type="coiled-coil region" evidence="1">
    <location>
        <begin position="115"/>
        <end position="205"/>
    </location>
</feature>
<evidence type="ECO:0000313" key="3">
    <source>
        <dbReference type="Proteomes" id="UP001140091"/>
    </source>
</evidence>
<evidence type="ECO:0000313" key="2">
    <source>
        <dbReference type="EMBL" id="KAJ2921679.1"/>
    </source>
</evidence>
<protein>
    <submittedName>
        <fullName evidence="2">Uncharacterized protein</fullName>
    </submittedName>
</protein>
<dbReference type="OrthoDB" id="3099726at2759"/>
<name>A0A9W8ITS5_9AGAR</name>
<feature type="non-terminal residue" evidence="2">
    <location>
        <position position="1"/>
    </location>
</feature>
<organism evidence="2 3">
    <name type="scientific">Candolleomyces eurysporus</name>
    <dbReference type="NCBI Taxonomy" id="2828524"/>
    <lineage>
        <taxon>Eukaryota</taxon>
        <taxon>Fungi</taxon>
        <taxon>Dikarya</taxon>
        <taxon>Basidiomycota</taxon>
        <taxon>Agaricomycotina</taxon>
        <taxon>Agaricomycetes</taxon>
        <taxon>Agaricomycetidae</taxon>
        <taxon>Agaricales</taxon>
        <taxon>Agaricineae</taxon>
        <taxon>Psathyrellaceae</taxon>
        <taxon>Candolleomyces</taxon>
    </lineage>
</organism>